<organism evidence="1 2">
    <name type="scientific">Devosia insulae DS-56</name>
    <dbReference type="NCBI Taxonomy" id="1116389"/>
    <lineage>
        <taxon>Bacteria</taxon>
        <taxon>Pseudomonadati</taxon>
        <taxon>Pseudomonadota</taxon>
        <taxon>Alphaproteobacteria</taxon>
        <taxon>Hyphomicrobiales</taxon>
        <taxon>Devosiaceae</taxon>
        <taxon>Devosia</taxon>
    </lineage>
</organism>
<dbReference type="AlphaFoldDB" id="A0A1E5XPA3"/>
<proteinExistence type="predicted"/>
<protein>
    <recommendedName>
        <fullName evidence="3">DUF1579 domain-containing protein</fullName>
    </recommendedName>
</protein>
<accession>A0A1E5XPA3</accession>
<name>A0A1E5XPA3_9HYPH</name>
<dbReference type="Pfam" id="PF07617">
    <property type="entry name" value="DUF1579"/>
    <property type="match status" value="1"/>
</dbReference>
<reference evidence="1 2" key="1">
    <citation type="journal article" date="2015" name="Genome Announc.">
        <title>Genome Assemblies of Three Soil-Associated Devosia species: D. insulae, D. limi, and D. soli.</title>
        <authorList>
            <person name="Hassan Y.I."/>
            <person name="Lepp D."/>
            <person name="Zhou T."/>
        </authorList>
    </citation>
    <scope>NUCLEOTIDE SEQUENCE [LARGE SCALE GENOMIC DNA]</scope>
    <source>
        <strain evidence="1 2">DS-56</strain>
    </source>
</reference>
<dbReference type="InterPro" id="IPR011473">
    <property type="entry name" value="DUF1579"/>
</dbReference>
<dbReference type="Proteomes" id="UP000095463">
    <property type="component" value="Unassembled WGS sequence"/>
</dbReference>
<keyword evidence="2" id="KW-1185">Reference proteome</keyword>
<comment type="caution">
    <text evidence="1">The sequence shown here is derived from an EMBL/GenBank/DDBJ whole genome shotgun (WGS) entry which is preliminary data.</text>
</comment>
<evidence type="ECO:0008006" key="3">
    <source>
        <dbReference type="Google" id="ProtNLM"/>
    </source>
</evidence>
<gene>
    <name evidence="1" type="ORF">VW23_021275</name>
</gene>
<evidence type="ECO:0000313" key="1">
    <source>
        <dbReference type="EMBL" id="OEO30440.1"/>
    </source>
</evidence>
<dbReference type="EMBL" id="LAJE02000206">
    <property type="protein sequence ID" value="OEO30440.1"/>
    <property type="molecule type" value="Genomic_DNA"/>
</dbReference>
<evidence type="ECO:0000313" key="2">
    <source>
        <dbReference type="Proteomes" id="UP000095463"/>
    </source>
</evidence>
<sequence>MTDSTQPQAQQSPTPDPALARLADLVGTWTIKGRPLGADEDNIRGETTFAWLEGEQETSFFLTQDMEMDYDGQKIRSHELIGYDPKAGTFASLVFSNMAPDPWPYEWDVDGDDITISIHKAPMDATFTGKFAPDRQSFSGGWRPAPGADKAVNAPYDLVATRSG</sequence>